<dbReference type="InterPro" id="IPR000477">
    <property type="entry name" value="RT_dom"/>
</dbReference>
<dbReference type="CDD" id="cd01651">
    <property type="entry name" value="RT_G2_intron"/>
    <property type="match status" value="1"/>
</dbReference>
<comment type="caution">
    <text evidence="2">The sequence shown here is derived from an EMBL/GenBank/DDBJ whole genome shotgun (WGS) entry which is preliminary data.</text>
</comment>
<evidence type="ECO:0000259" key="1">
    <source>
        <dbReference type="PROSITE" id="PS50878"/>
    </source>
</evidence>
<feature type="domain" description="Reverse transcriptase" evidence="1">
    <location>
        <begin position="80"/>
        <end position="334"/>
    </location>
</feature>
<evidence type="ECO:0000313" key="3">
    <source>
        <dbReference type="Proteomes" id="UP000475765"/>
    </source>
</evidence>
<gene>
    <name evidence="2" type="primary">ltrA</name>
    <name evidence="2" type="ORF">F8172_18250</name>
</gene>
<dbReference type="CDD" id="cd00085">
    <property type="entry name" value="HNHc"/>
    <property type="match status" value="1"/>
</dbReference>
<organism evidence="2 3">
    <name type="scientific">Bacillus cereus</name>
    <dbReference type="NCBI Taxonomy" id="1396"/>
    <lineage>
        <taxon>Bacteria</taxon>
        <taxon>Bacillati</taxon>
        <taxon>Bacillota</taxon>
        <taxon>Bacilli</taxon>
        <taxon>Bacillales</taxon>
        <taxon>Bacillaceae</taxon>
        <taxon>Bacillus</taxon>
        <taxon>Bacillus cereus group</taxon>
    </lineage>
</organism>
<dbReference type="PROSITE" id="PS50878">
    <property type="entry name" value="RT_POL"/>
    <property type="match status" value="1"/>
</dbReference>
<dbReference type="SMART" id="SM00507">
    <property type="entry name" value="HNHc"/>
    <property type="match status" value="1"/>
</dbReference>
<keyword evidence="2" id="KW-0548">Nucleotidyltransferase</keyword>
<accession>A0A9W7QE70</accession>
<dbReference type="InterPro" id="IPR043502">
    <property type="entry name" value="DNA/RNA_pol_sf"/>
</dbReference>
<dbReference type="SUPFAM" id="SSF56672">
    <property type="entry name" value="DNA/RNA polymerases"/>
    <property type="match status" value="1"/>
</dbReference>
<dbReference type="PANTHER" id="PTHR34047">
    <property type="entry name" value="NUCLEAR INTRON MATURASE 1, MITOCHONDRIAL-RELATED"/>
    <property type="match status" value="1"/>
</dbReference>
<dbReference type="Proteomes" id="UP000475765">
    <property type="component" value="Unassembled WGS sequence"/>
</dbReference>
<dbReference type="Gene3D" id="1.10.30.50">
    <property type="match status" value="1"/>
</dbReference>
<dbReference type="EMBL" id="WBPP01000030">
    <property type="protein sequence ID" value="KAB2393211.1"/>
    <property type="molecule type" value="Genomic_DNA"/>
</dbReference>
<dbReference type="PANTHER" id="PTHR34047:SF8">
    <property type="entry name" value="PROTEIN YKFC"/>
    <property type="match status" value="1"/>
</dbReference>
<dbReference type="RefSeq" id="WP_151547990.1">
    <property type="nucleotide sequence ID" value="NZ_JBNIKS010000026.1"/>
</dbReference>
<dbReference type="InterPro" id="IPR051083">
    <property type="entry name" value="GrpII_Intron_Splice-Mob/Def"/>
</dbReference>
<dbReference type="NCBIfam" id="TIGR04416">
    <property type="entry name" value="group_II_RT_mat"/>
    <property type="match status" value="1"/>
</dbReference>
<proteinExistence type="predicted"/>
<protein>
    <submittedName>
        <fullName evidence="2">Group II intron reverse transcriptase/maturase</fullName>
        <ecNumber evidence="2">2.7.7.49</ecNumber>
    </submittedName>
</protein>
<dbReference type="InterPro" id="IPR030931">
    <property type="entry name" value="Group_II_RT_mat"/>
</dbReference>
<keyword evidence="2" id="KW-0808">Transferase</keyword>
<dbReference type="AlphaFoldDB" id="A0A9W7QE70"/>
<evidence type="ECO:0000313" key="2">
    <source>
        <dbReference type="EMBL" id="KAB2393211.1"/>
    </source>
</evidence>
<dbReference type="Pfam" id="PF00078">
    <property type="entry name" value="RVT_1"/>
    <property type="match status" value="1"/>
</dbReference>
<name>A0A9W7QE70_BACCE</name>
<dbReference type="GO" id="GO:0003964">
    <property type="term" value="F:RNA-directed DNA polymerase activity"/>
    <property type="evidence" value="ECO:0007669"/>
    <property type="project" value="UniProtKB-KW"/>
</dbReference>
<dbReference type="EC" id="2.7.7.49" evidence="2"/>
<sequence>MSTKLRNNEYYNMQETFDILYQNSKDNNTKGIDLLDIITSKNNILLAYRNVKTNNGSMTAGTDGETIMKFKGMKENKFVGLIRKTILDYKPQPIRRVEIPKPNGKKRPLGIPTIRDRIIQQCFKQVLEPICEAKFHNHSYGFRPNRSANHAIARCQSLINNAKLHYIVDIDIEGFFDNVNHRKLIKQLYNIGVKDKRVLTVINKMLKAPVKGIGIPTKGTPQGGILSPLLSNVVLNDLDWWISSQWETFETRHTYSRIGKKYRALRDSSDMKEMFIVRYADDFKIFTRNHETAIRAFHGVKKYLNAHLKLNCAKDKSKITNIRKKGSEFLGFKIKARKTRGKYVADTYVSEKAKENINKHLKELIKLIGKTNNARNVTRFNLYVLGIQNYYRCATQVAMDFSKIAYRVKSTLFNRLRNIACKEKPKYPSELYKSLYTRKNTTYKVAGIYLFPINDIRTKAVMNFTQSTSDYTKEGRQRIYKNLEQTITYNLMKMIRETNGQNTEYVDNKMSRYSMQKGKCSVLGVFLTTETLQCHHIKPRALGGTDEFKNLTIVHKGIHVLIHATQIETIERYLRYFNLTGKQLDKLNKFRRESNLFEIVS</sequence>
<keyword evidence="2" id="KW-0695">RNA-directed DNA polymerase</keyword>
<dbReference type="InterPro" id="IPR003615">
    <property type="entry name" value="HNH_nuc"/>
</dbReference>
<reference evidence="2 3" key="1">
    <citation type="submission" date="2019-10" db="EMBL/GenBank/DDBJ databases">
        <title>Bacillus from the desert of Cuatro Cinegas, Coahuila.</title>
        <authorList>
            <person name="Olmedo-Alvarez G."/>
            <person name="Saldana S."/>
            <person name="Barcelo D."/>
        </authorList>
    </citation>
    <scope>NUCLEOTIDE SEQUENCE [LARGE SCALE GENOMIC DNA]</scope>
    <source>
        <strain evidence="2 3">CH417_13T</strain>
    </source>
</reference>